<proteinExistence type="predicted"/>
<dbReference type="PANTHER" id="PTHR35391:SF7">
    <property type="entry name" value="C2H2-TYPE DOMAIN-CONTAINING PROTEIN"/>
    <property type="match status" value="1"/>
</dbReference>
<dbReference type="EMBL" id="CABFOC020000091">
    <property type="protein sequence ID" value="CAH0058637.1"/>
    <property type="molecule type" value="Genomic_DNA"/>
</dbReference>
<accession>A0A9N9ZL42</accession>
<name>A0A9N9ZL42_9HYPO</name>
<reference evidence="2" key="1">
    <citation type="submission" date="2021-10" db="EMBL/GenBank/DDBJ databases">
        <authorList>
            <person name="Piombo E."/>
        </authorList>
    </citation>
    <scope>NUCLEOTIDE SEQUENCE</scope>
</reference>
<evidence type="ECO:0000256" key="1">
    <source>
        <dbReference type="SAM" id="MobiDB-lite"/>
    </source>
</evidence>
<organism evidence="2 3">
    <name type="scientific">Clonostachys solani</name>
    <dbReference type="NCBI Taxonomy" id="160281"/>
    <lineage>
        <taxon>Eukaryota</taxon>
        <taxon>Fungi</taxon>
        <taxon>Dikarya</taxon>
        <taxon>Ascomycota</taxon>
        <taxon>Pezizomycotina</taxon>
        <taxon>Sordariomycetes</taxon>
        <taxon>Hypocreomycetidae</taxon>
        <taxon>Hypocreales</taxon>
        <taxon>Bionectriaceae</taxon>
        <taxon>Clonostachys</taxon>
    </lineage>
</organism>
<dbReference type="Proteomes" id="UP000775872">
    <property type="component" value="Unassembled WGS sequence"/>
</dbReference>
<feature type="compositionally biased region" description="Low complexity" evidence="1">
    <location>
        <begin position="604"/>
        <end position="617"/>
    </location>
</feature>
<evidence type="ECO:0000313" key="3">
    <source>
        <dbReference type="Proteomes" id="UP000775872"/>
    </source>
</evidence>
<protein>
    <submittedName>
        <fullName evidence="2">Uncharacterized protein</fullName>
    </submittedName>
</protein>
<dbReference type="AlphaFoldDB" id="A0A9N9ZL42"/>
<dbReference type="OrthoDB" id="20872at2759"/>
<gene>
    <name evidence="2" type="ORF">CSOL1703_00007659</name>
</gene>
<comment type="caution">
    <text evidence="2">The sequence shown here is derived from an EMBL/GenBank/DDBJ whole genome shotgun (WGS) entry which is preliminary data.</text>
</comment>
<sequence>MVEADSASSAELEQINGSSGQQTVAHLAELCLHTFQQGLNLSNSHHPRYLALIEDQLARFSIWTSGNGVFAKARASMDHRLREAPDVQLAVCSLLEALEDSLQASGLSSLELAGNLHEDSNAFDVQNDDFKLDVQTVAKEISLLYRLTNTIRRASKERQNIKAAKSYHIRDDEGNTIEPLLQELYSHYILGKFPSIENNLRSRLAASMVLRRRMVLYRRSRYGTNPIRADKNISQPKIDFPQAHTLSTNADEPSEELADGIETVGTTAPQSSIQSQAPSATTLAVEDYKKTSTPSVISATKTVALANHEELAFPPIPNGRVKERYKKLKQLRWEEFKEKMIPQLREQELRLGIDKSFTSTSRAVQRTVVLNKLRSCLDFALEGPSSPLWREALFTLPIIFLETDEPHTDESEWVMSGLPDLFSSEIETINNLLHRDWIECNEAIGELTCPYCLYAVPSLSVADDKKWKAHVTKDLDAYVCLFDECDKPDKLFSHSSDWLRHMREHTLRWSCNSKAHRPLTFLTEDQYLDHVRQDHPRSLTEPQLRALAQRNSRPTVPMFNVCPLCGTDEATDTLEDHIVGHLRFLALKSLPPHEEDGSGGSGSESGSATTSRPASRSTIKKDPKRHVSVVFHDRGDISWGLTDAEKIAPNVYEPWGGYKSYIESRHSSSLKMGADPAEKFPHLAVMYREKDEDRFLWHNDPSRYFVENTIFAQIPTKDHRHFEWGFATCRTDEPTEALQNDHIMRSLVNHSPKTQSTETGGPSAPGVVNVAQVFSDADRLENYQAKDTPIAERVSRAKKGYPFHVCDQCKPSKVYNTLPFLFTMTFGSDADDAENETDF</sequence>
<evidence type="ECO:0000313" key="2">
    <source>
        <dbReference type="EMBL" id="CAH0058637.1"/>
    </source>
</evidence>
<feature type="region of interest" description="Disordered" evidence="1">
    <location>
        <begin position="590"/>
        <end position="623"/>
    </location>
</feature>
<keyword evidence="3" id="KW-1185">Reference proteome</keyword>
<dbReference type="PANTHER" id="PTHR35391">
    <property type="entry name" value="C2H2-TYPE DOMAIN-CONTAINING PROTEIN-RELATED"/>
    <property type="match status" value="1"/>
</dbReference>